<dbReference type="GO" id="GO:0006508">
    <property type="term" value="P:proteolysis"/>
    <property type="evidence" value="ECO:0007669"/>
    <property type="project" value="UniProtKB-KW"/>
</dbReference>
<evidence type="ECO:0000256" key="6">
    <source>
        <dbReference type="ARBA" id="ARBA00022801"/>
    </source>
</evidence>
<dbReference type="EC" id="3.4.23.36" evidence="9"/>
<keyword evidence="3 9" id="KW-0645">Protease</keyword>
<dbReference type="HAMAP" id="MF_00161">
    <property type="entry name" value="LspA"/>
    <property type="match status" value="1"/>
</dbReference>
<dbReference type="PANTHER" id="PTHR33695">
    <property type="entry name" value="LIPOPROTEIN SIGNAL PEPTIDASE"/>
    <property type="match status" value="1"/>
</dbReference>
<sequence>MRLASKFFAVAVTLICCVGCDQVTKSIARKSLGSEPLSYLGNLFRLQYVENPGAFLSLGAGAQEQTRFLVFTVFTGVFLAALVGYVLVSRRATRAEVIAVSLLAGGGVGNLIDRVMNHGRVVDFLNLGIGPVRTGVFNVADVAITVGALWMMGIYLKKEKSADLAGRSK</sequence>
<comment type="subcellular location">
    <subcellularLocation>
        <location evidence="9">Cell membrane</location>
        <topology evidence="9">Multi-pass membrane protein</topology>
    </subcellularLocation>
</comment>
<dbReference type="NCBIfam" id="TIGR00077">
    <property type="entry name" value="lspA"/>
    <property type="match status" value="1"/>
</dbReference>
<reference evidence="12" key="1">
    <citation type="submission" date="2020-12" db="EMBL/GenBank/DDBJ databases">
        <title>Geomonas sp. Red875, isolated from river sediment.</title>
        <authorList>
            <person name="Xu Z."/>
            <person name="Zhang Z."/>
            <person name="Masuda Y."/>
            <person name="Itoh H."/>
            <person name="Senoo K."/>
        </authorList>
    </citation>
    <scope>NUCLEOTIDE SEQUENCE</scope>
    <source>
        <strain evidence="12">Red875</strain>
    </source>
</reference>
<dbReference type="EMBL" id="JAEMHM010000012">
    <property type="protein sequence ID" value="MBJ6726187.1"/>
    <property type="molecule type" value="Genomic_DNA"/>
</dbReference>
<evidence type="ECO:0000256" key="3">
    <source>
        <dbReference type="ARBA" id="ARBA00022670"/>
    </source>
</evidence>
<comment type="caution">
    <text evidence="9">Lacks conserved residue(s) required for the propagation of feature annotation.</text>
</comment>
<name>A0A8J7LZ59_9BACT</name>
<evidence type="ECO:0000256" key="9">
    <source>
        <dbReference type="HAMAP-Rule" id="MF_00161"/>
    </source>
</evidence>
<dbReference type="Proteomes" id="UP000636888">
    <property type="component" value="Unassembled WGS sequence"/>
</dbReference>
<evidence type="ECO:0000256" key="4">
    <source>
        <dbReference type="ARBA" id="ARBA00022692"/>
    </source>
</evidence>
<dbReference type="RefSeq" id="WP_199385073.1">
    <property type="nucleotide sequence ID" value="NZ_JAEMHM010000012.1"/>
</dbReference>
<evidence type="ECO:0000256" key="2">
    <source>
        <dbReference type="ARBA" id="ARBA00022475"/>
    </source>
</evidence>
<keyword evidence="6 9" id="KW-0378">Hydrolase</keyword>
<evidence type="ECO:0000256" key="5">
    <source>
        <dbReference type="ARBA" id="ARBA00022750"/>
    </source>
</evidence>
<dbReference type="InterPro" id="IPR001872">
    <property type="entry name" value="Peptidase_A8"/>
</dbReference>
<organism evidence="12 13">
    <name type="scientific">Geomesophilobacter sediminis</name>
    <dbReference type="NCBI Taxonomy" id="2798584"/>
    <lineage>
        <taxon>Bacteria</taxon>
        <taxon>Pseudomonadati</taxon>
        <taxon>Thermodesulfobacteriota</taxon>
        <taxon>Desulfuromonadia</taxon>
        <taxon>Geobacterales</taxon>
        <taxon>Geobacteraceae</taxon>
        <taxon>Geomesophilobacter</taxon>
    </lineage>
</organism>
<feature type="active site" evidence="9">
    <location>
        <position position="141"/>
    </location>
</feature>
<comment type="pathway">
    <text evidence="9">Protein modification; lipoprotein biosynthesis (signal peptide cleavage).</text>
</comment>
<accession>A0A8J7LZ59</accession>
<comment type="function">
    <text evidence="9 10">This protein specifically catalyzes the removal of signal peptides from prolipoproteins.</text>
</comment>
<dbReference type="AlphaFoldDB" id="A0A8J7LZ59"/>
<keyword evidence="2 9" id="KW-1003">Cell membrane</keyword>
<comment type="caution">
    <text evidence="12">The sequence shown here is derived from an EMBL/GenBank/DDBJ whole genome shotgun (WGS) entry which is preliminary data.</text>
</comment>
<evidence type="ECO:0000313" key="12">
    <source>
        <dbReference type="EMBL" id="MBJ6726187.1"/>
    </source>
</evidence>
<feature type="active site" evidence="9">
    <location>
        <position position="123"/>
    </location>
</feature>
<evidence type="ECO:0000313" key="13">
    <source>
        <dbReference type="Proteomes" id="UP000636888"/>
    </source>
</evidence>
<keyword evidence="8 9" id="KW-0472">Membrane</keyword>
<feature type="transmembrane region" description="Helical" evidence="9">
    <location>
        <begin position="95"/>
        <end position="112"/>
    </location>
</feature>
<proteinExistence type="inferred from homology"/>
<keyword evidence="4 9" id="KW-0812">Transmembrane</keyword>
<comment type="catalytic activity">
    <reaction evidence="9 10">
        <text>Release of signal peptides from bacterial membrane prolipoproteins. Hydrolyzes -Xaa-Yaa-Zaa-|-(S,diacylglyceryl)Cys-, in which Xaa is hydrophobic (preferably Leu), and Yaa (Ala or Ser) and Zaa (Gly or Ala) have small, neutral side chains.</text>
        <dbReference type="EC" id="3.4.23.36"/>
    </reaction>
</comment>
<feature type="transmembrane region" description="Helical" evidence="9">
    <location>
        <begin position="68"/>
        <end position="88"/>
    </location>
</feature>
<dbReference type="PANTHER" id="PTHR33695:SF1">
    <property type="entry name" value="LIPOPROTEIN SIGNAL PEPTIDASE"/>
    <property type="match status" value="1"/>
</dbReference>
<keyword evidence="5 9" id="KW-0064">Aspartyl protease</keyword>
<protein>
    <recommendedName>
        <fullName evidence="9">Lipoprotein signal peptidase</fullName>
        <ecNumber evidence="9">3.4.23.36</ecNumber>
    </recommendedName>
    <alternativeName>
        <fullName evidence="9">Prolipoprotein signal peptidase</fullName>
    </alternativeName>
    <alternativeName>
        <fullName evidence="9">Signal peptidase II</fullName>
        <shortName evidence="9">SPase II</shortName>
    </alternativeName>
</protein>
<keyword evidence="13" id="KW-1185">Reference proteome</keyword>
<feature type="transmembrane region" description="Helical" evidence="9">
    <location>
        <begin position="132"/>
        <end position="156"/>
    </location>
</feature>
<evidence type="ECO:0000256" key="10">
    <source>
        <dbReference type="RuleBase" id="RU000594"/>
    </source>
</evidence>
<dbReference type="GO" id="GO:0005886">
    <property type="term" value="C:plasma membrane"/>
    <property type="evidence" value="ECO:0007669"/>
    <property type="project" value="UniProtKB-SubCell"/>
</dbReference>
<dbReference type="PRINTS" id="PR00781">
    <property type="entry name" value="LIPOSIGPTASE"/>
</dbReference>
<gene>
    <name evidence="9 12" type="primary">lspA</name>
    <name evidence="12" type="ORF">JFN93_15835</name>
</gene>
<evidence type="ECO:0000256" key="7">
    <source>
        <dbReference type="ARBA" id="ARBA00022989"/>
    </source>
</evidence>
<keyword evidence="7 9" id="KW-1133">Transmembrane helix</keyword>
<dbReference type="UniPathway" id="UPA00665"/>
<evidence type="ECO:0000256" key="11">
    <source>
        <dbReference type="RuleBase" id="RU004181"/>
    </source>
</evidence>
<evidence type="ECO:0000256" key="8">
    <source>
        <dbReference type="ARBA" id="ARBA00023136"/>
    </source>
</evidence>
<evidence type="ECO:0000256" key="1">
    <source>
        <dbReference type="ARBA" id="ARBA00006139"/>
    </source>
</evidence>
<dbReference type="Pfam" id="PF01252">
    <property type="entry name" value="Peptidase_A8"/>
    <property type="match status" value="1"/>
</dbReference>
<dbReference type="PROSITE" id="PS00855">
    <property type="entry name" value="SPASE_II"/>
    <property type="match status" value="1"/>
</dbReference>
<comment type="similarity">
    <text evidence="1 9 11">Belongs to the peptidase A8 family.</text>
</comment>
<dbReference type="GO" id="GO:0004190">
    <property type="term" value="F:aspartic-type endopeptidase activity"/>
    <property type="evidence" value="ECO:0007669"/>
    <property type="project" value="UniProtKB-UniRule"/>
</dbReference>